<proteinExistence type="inferred from homology"/>
<feature type="coiled-coil region" evidence="11">
    <location>
        <begin position="1062"/>
        <end position="1089"/>
    </location>
</feature>
<dbReference type="PRINTS" id="PR00379">
    <property type="entry name" value="INTEIN"/>
</dbReference>
<comment type="similarity">
    <text evidence="1">Belongs to the MCM family.</text>
</comment>
<dbReference type="Pfam" id="PF14551">
    <property type="entry name" value="MCM_N"/>
    <property type="match status" value="1"/>
</dbReference>
<evidence type="ECO:0000256" key="10">
    <source>
        <dbReference type="ARBA" id="ARBA00023125"/>
    </source>
</evidence>
<gene>
    <name evidence="14" type="ORF">K9W45_12740</name>
</gene>
<dbReference type="GO" id="GO:0017116">
    <property type="term" value="F:single-stranded DNA helicase activity"/>
    <property type="evidence" value="ECO:0007669"/>
    <property type="project" value="TreeGrafter"/>
</dbReference>
<evidence type="ECO:0000256" key="4">
    <source>
        <dbReference type="ARBA" id="ARBA00022741"/>
    </source>
</evidence>
<dbReference type="SUPFAM" id="SSF51294">
    <property type="entry name" value="Hedgehog/intein (Hint) domain"/>
    <property type="match status" value="2"/>
</dbReference>
<evidence type="ECO:0000259" key="13">
    <source>
        <dbReference type="SMART" id="SM00306"/>
    </source>
</evidence>
<reference evidence="14" key="1">
    <citation type="journal article" date="2022" name="Nat. Microbiol.">
        <title>Unique mobile elements and scalable gene flow at the prokaryote-eukaryote boundary revealed by circularized Asgard archaea genomes.</title>
        <authorList>
            <person name="Wu F."/>
            <person name="Speth D.R."/>
            <person name="Philosof A."/>
            <person name="Cremiere A."/>
            <person name="Narayanan A."/>
            <person name="Barco R.A."/>
            <person name="Connon S.A."/>
            <person name="Amend J.P."/>
            <person name="Antoshechkin I.A."/>
            <person name="Orphan V.J."/>
        </authorList>
    </citation>
    <scope>NUCLEOTIDE SEQUENCE</scope>
    <source>
        <strain evidence="14">PM71</strain>
    </source>
</reference>
<dbReference type="InterPro" id="IPR027925">
    <property type="entry name" value="MCM_N"/>
</dbReference>
<evidence type="ECO:0000256" key="1">
    <source>
        <dbReference type="ARBA" id="ARBA00008010"/>
    </source>
</evidence>
<evidence type="ECO:0000259" key="12">
    <source>
        <dbReference type="SMART" id="SM00305"/>
    </source>
</evidence>
<evidence type="ECO:0000256" key="5">
    <source>
        <dbReference type="ARBA" id="ARBA00022801"/>
    </source>
</evidence>
<feature type="domain" description="Hint" evidence="13">
    <location>
        <begin position="674"/>
        <end position="796"/>
    </location>
</feature>
<keyword evidence="6" id="KW-0347">Helicase</keyword>
<keyword evidence="4" id="KW-0547">Nucleotide-binding</keyword>
<dbReference type="InterPro" id="IPR004860">
    <property type="entry name" value="LAGLIDADG_dom"/>
</dbReference>
<dbReference type="Gene3D" id="3.10.28.10">
    <property type="entry name" value="Homing endonucleases"/>
    <property type="match status" value="1"/>
</dbReference>
<dbReference type="InterPro" id="IPR030934">
    <property type="entry name" value="Intein_C"/>
</dbReference>
<dbReference type="Gene3D" id="3.40.50.300">
    <property type="entry name" value="P-loop containing nucleotide triphosphate hydrolases"/>
    <property type="match status" value="3"/>
</dbReference>
<dbReference type="SUPFAM" id="SSF55608">
    <property type="entry name" value="Homing endonucleases"/>
    <property type="match status" value="1"/>
</dbReference>
<dbReference type="SUPFAM" id="SSF52540">
    <property type="entry name" value="P-loop containing nucleoside triphosphate hydrolases"/>
    <property type="match status" value="2"/>
</dbReference>
<dbReference type="SMART" id="SM00306">
    <property type="entry name" value="HintN"/>
    <property type="match status" value="2"/>
</dbReference>
<dbReference type="InterPro" id="IPR033762">
    <property type="entry name" value="MCM_OB"/>
</dbReference>
<dbReference type="PRINTS" id="PR01657">
    <property type="entry name" value="MCMFAMILY"/>
</dbReference>
<keyword evidence="11" id="KW-0175">Coiled coil</keyword>
<dbReference type="CDD" id="cd00081">
    <property type="entry name" value="Hint"/>
    <property type="match status" value="2"/>
</dbReference>
<dbReference type="GO" id="GO:0005524">
    <property type="term" value="F:ATP binding"/>
    <property type="evidence" value="ECO:0007669"/>
    <property type="project" value="UniProtKB-KW"/>
</dbReference>
<dbReference type="GO" id="GO:0006260">
    <property type="term" value="P:DNA replication"/>
    <property type="evidence" value="ECO:0007669"/>
    <property type="project" value="UniProtKB-KW"/>
</dbReference>
<dbReference type="InterPro" id="IPR006142">
    <property type="entry name" value="INTEIN"/>
</dbReference>
<dbReference type="Pfam" id="PF14890">
    <property type="entry name" value="Intein_splicing"/>
    <property type="match status" value="1"/>
</dbReference>
<feature type="domain" description="Hint" evidence="12">
    <location>
        <begin position="1155"/>
        <end position="1206"/>
    </location>
</feature>
<dbReference type="GO" id="GO:0042555">
    <property type="term" value="C:MCM complex"/>
    <property type="evidence" value="ECO:0007669"/>
    <property type="project" value="TreeGrafter"/>
</dbReference>
<dbReference type="Gene3D" id="3.30.1640.10">
    <property type="entry name" value="mini-chromosome maintenance (MCM) complex, chain A, domain 1"/>
    <property type="match status" value="1"/>
</dbReference>
<keyword evidence="3" id="KW-0235">DNA replication</keyword>
<dbReference type="Gene3D" id="2.20.28.10">
    <property type="match status" value="1"/>
</dbReference>
<accession>A0A9Y1BKG5</accession>
<name>A0A9Y1BKG5_9ARCH</name>
<dbReference type="NCBIfam" id="TIGR01445">
    <property type="entry name" value="intein_Nterm"/>
    <property type="match status" value="2"/>
</dbReference>
<dbReference type="InterPro" id="IPR041562">
    <property type="entry name" value="MCM_lid"/>
</dbReference>
<evidence type="ECO:0000313" key="14">
    <source>
        <dbReference type="EMBL" id="UJG40688.1"/>
    </source>
</evidence>
<keyword evidence="8" id="KW-0067">ATP-binding</keyword>
<dbReference type="SUPFAM" id="SSF50249">
    <property type="entry name" value="Nucleic acid-binding proteins"/>
    <property type="match status" value="1"/>
</dbReference>
<dbReference type="InterPro" id="IPR003587">
    <property type="entry name" value="Hint_dom_N"/>
</dbReference>
<dbReference type="InterPro" id="IPR036388">
    <property type="entry name" value="WH-like_DNA-bd_sf"/>
</dbReference>
<dbReference type="SMART" id="SM00305">
    <property type="entry name" value="HintC"/>
    <property type="match status" value="2"/>
</dbReference>
<dbReference type="Gene3D" id="1.10.10.10">
    <property type="entry name" value="Winged helix-like DNA-binding domain superfamily/Winged helix DNA-binding domain"/>
    <property type="match status" value="1"/>
</dbReference>
<dbReference type="PANTHER" id="PTHR11630">
    <property type="entry name" value="DNA REPLICATION LICENSING FACTOR MCM FAMILY MEMBER"/>
    <property type="match status" value="1"/>
</dbReference>
<feature type="domain" description="Hint" evidence="12">
    <location>
        <begin position="583"/>
        <end position="630"/>
    </location>
</feature>
<dbReference type="GO" id="GO:0003697">
    <property type="term" value="F:single-stranded DNA binding"/>
    <property type="evidence" value="ECO:0007669"/>
    <property type="project" value="TreeGrafter"/>
</dbReference>
<dbReference type="FunFam" id="2.20.28.10:FF:000003">
    <property type="entry name" value="DNA helicase"/>
    <property type="match status" value="1"/>
</dbReference>
<evidence type="ECO:0000256" key="9">
    <source>
        <dbReference type="ARBA" id="ARBA00023000"/>
    </source>
</evidence>
<evidence type="ECO:0000256" key="7">
    <source>
        <dbReference type="ARBA" id="ARBA00022813"/>
    </source>
</evidence>
<feature type="domain" description="Hint" evidence="13">
    <location>
        <begin position="371"/>
        <end position="495"/>
    </location>
</feature>
<evidence type="ECO:0000256" key="3">
    <source>
        <dbReference type="ARBA" id="ARBA00022705"/>
    </source>
</evidence>
<keyword evidence="10" id="KW-0238">DNA-binding</keyword>
<dbReference type="EC" id="3.6.4.12" evidence="2"/>
<sequence>MHIDTTAKGYSERFKEFFQGYMDENGRYVYTEQIQKMVLEGLTSLYVNYDDILRYDPGLAQMIRDEPETMFQDADEALFEVISIEDLSYAQENRQWFKVRFANIPDIVDLRHVRATHLGKFISVEGIVLRQSVVKPLLIQGVFQCTRCGEIMSWDQDLGYYSEPVQCSNPDCGKKGPFKLLPEESSYTDIQTITIQEKPENLPPGQIPRSLPAYLVGDLVDVVRAGDRAIVNGILRMKPSLQQKKKQLATFDPWLEVNFAASRQKEFEELEIDPDTEKEILELSRDINIHNKIIRSIAPSIYGHEIIKEAIATVLFGGVSRVTPDGMKQRGESNLLLVGDPGVGKSQLLHFANRLAPRGIFTSGRASSAAGLCVAADSEIYFENKVEKIVNIVEREFKNNKPQEYQEGFWFVENNLETDSNYNSILNSSNLKINSAKIEKFWKIKSPRLLVKISSKSGRTIKLTQQTPLLTLSERGIVWIKAKDLIKGDLVGTINPKERNSKDLKDSLVDGKVASCIEQLLGELIEKINLCNNTTLSFNNNIILDFKNSNKKEIESIISEIKSSCKTNTELKQDIKLIESLLSSEIFWDEVTKVEFIEKEDEYVYDLTVPQTHNFIVNGFITHNTAAVVRDPDTGEFSLEAGALVLADRGLATIDEFDKMTAHDRSAIHEAMEQHSFHPMFEIRLSDGTVTQIGSLVDSLFDKYPERKVNGINCEILPISDLNINIQTTDFKDTFPIIIDRVSRHTAPDYFIKITYSNGRDIVVTPEHPIFVFHKGIIREIAAENVKKGSFIPAVKNLVFNTNSTLDTDISLGNKKIRLPTKMNTSLAKFLGFFVSEGYSYSGSSMEVGLSNYDPKIVSEMKEIIKSTFGIEPIDNVEKRRVLRIISKSLYNFMAKNFPELMKKSIYKRIPKKIFEADNDCRIAFLSAAFDGDGSIESEAVSFSTSSKLLAVDYQDLLLSLDIFTIIHKSKYTTPKSKKTKYRYKVYILAESLDNFVRKIIPHHSDNPKIKKFISRTKANHKKRDVLPVETAISLIDCMKRLGMVYNGRFYGNIKFNNSIAKFVVERELEKLKRRINIINQKIYEINNVRELREFVGYSQAGIARLIKSTRSTIDYCENGGYTVQVRTSLLSQIKQFLKEEINYVNNQISYIESMLNFKWLKVKNVEIIENKGKFKAKWVYDVTVIPTKTFIAGGLILHNTVSIAKAGIVAQLNARTAIIAAANPKFGRYEENSHPVDNINLPATIISRFDLIYIMRDVPEPDSDLNMARHILELRRGQISATAEPPISMDLLRKYISYAKQNIEPSLTDEAMRRIEKFYLDLRKQSDKKSIAITPRYLEAIIRLSEAQARMALKEDVTIDHAEAAIRLLTESLQQVGRDPVTGKVDVDYFLQGTSRSERSNLQKVIDIIKEETKKGFSNEVSINKVKQIAEKEYSIDGDFVDKVIRQLRENGELYSPREGIIRMA</sequence>
<dbReference type="InterPro" id="IPR027417">
    <property type="entry name" value="P-loop_NTPase"/>
</dbReference>
<dbReference type="InterPro" id="IPR001208">
    <property type="entry name" value="MCM_dom"/>
</dbReference>
<dbReference type="GO" id="GO:0004519">
    <property type="term" value="F:endonuclease activity"/>
    <property type="evidence" value="ECO:0007669"/>
    <property type="project" value="InterPro"/>
</dbReference>
<evidence type="ECO:0000256" key="6">
    <source>
        <dbReference type="ARBA" id="ARBA00022806"/>
    </source>
</evidence>
<dbReference type="InterPro" id="IPR006141">
    <property type="entry name" value="Intein_N"/>
</dbReference>
<keyword evidence="7" id="KW-0068">Autocatalytic cleavage</keyword>
<dbReference type="GO" id="GO:0016787">
    <property type="term" value="F:hydrolase activity"/>
    <property type="evidence" value="ECO:0007669"/>
    <property type="project" value="UniProtKB-KW"/>
</dbReference>
<dbReference type="InterPro" id="IPR036844">
    <property type="entry name" value="Hint_dom_sf"/>
</dbReference>
<dbReference type="InterPro" id="IPR003586">
    <property type="entry name" value="Hint_dom_C"/>
</dbReference>
<dbReference type="InterPro" id="IPR012340">
    <property type="entry name" value="NA-bd_OB-fold"/>
</dbReference>
<organism evidence="14">
    <name type="scientific">Candidatus Heimdallarchaeum aukensis</name>
    <dbReference type="NCBI Taxonomy" id="2876573"/>
    <lineage>
        <taxon>Archaea</taxon>
        <taxon>Promethearchaeati</taxon>
        <taxon>Candidatus Heimdallarchaeota</taxon>
        <taxon>Candidatus Heimdallarchaeia (ex Rinke et al. 2021) (nom. nud.)</taxon>
        <taxon>Candidatus Heimdallarchaeales</taxon>
        <taxon>Candidatus Heimdallarchaeaceae</taxon>
        <taxon>Candidatus Heimdallarchaeum</taxon>
    </lineage>
</organism>
<dbReference type="GO" id="GO:0016539">
    <property type="term" value="P:intein-mediated protein splicing"/>
    <property type="evidence" value="ECO:0007669"/>
    <property type="project" value="InterPro"/>
</dbReference>
<dbReference type="PANTHER" id="PTHR11630:SF66">
    <property type="entry name" value="DNA REPLICATION LICENSING FACTOR MCM4"/>
    <property type="match status" value="1"/>
</dbReference>
<dbReference type="EMBL" id="CP084166">
    <property type="protein sequence ID" value="UJG40688.1"/>
    <property type="molecule type" value="Genomic_DNA"/>
</dbReference>
<dbReference type="Pfam" id="PF17855">
    <property type="entry name" value="MCM_lid"/>
    <property type="match status" value="1"/>
</dbReference>
<dbReference type="Gene3D" id="2.170.16.10">
    <property type="entry name" value="Hedgehog/Intein (Hint) domain"/>
    <property type="match status" value="3"/>
</dbReference>
<dbReference type="NCBIfam" id="TIGR01443">
    <property type="entry name" value="intein_Cterm"/>
    <property type="match status" value="1"/>
</dbReference>
<evidence type="ECO:0000256" key="11">
    <source>
        <dbReference type="SAM" id="Coils"/>
    </source>
</evidence>
<dbReference type="SMART" id="SM00350">
    <property type="entry name" value="MCM"/>
    <property type="match status" value="1"/>
</dbReference>
<dbReference type="InterPro" id="IPR031327">
    <property type="entry name" value="MCM"/>
</dbReference>
<keyword evidence="9" id="KW-0651">Protein splicing</keyword>
<dbReference type="SUPFAM" id="SSF47413">
    <property type="entry name" value="lambda repressor-like DNA-binding domains"/>
    <property type="match status" value="1"/>
</dbReference>
<dbReference type="InterPro" id="IPR010982">
    <property type="entry name" value="Lambda_DNA-bd_dom_sf"/>
</dbReference>
<dbReference type="Proteomes" id="UP001201020">
    <property type="component" value="Chromosome"/>
</dbReference>
<dbReference type="Pfam" id="PF17207">
    <property type="entry name" value="MCM_OB"/>
    <property type="match status" value="1"/>
</dbReference>
<evidence type="ECO:0000256" key="8">
    <source>
        <dbReference type="ARBA" id="ARBA00022840"/>
    </source>
</evidence>
<dbReference type="Gene3D" id="2.40.50.140">
    <property type="entry name" value="Nucleic acid-binding proteins"/>
    <property type="match status" value="1"/>
</dbReference>
<protein>
    <recommendedName>
        <fullName evidence="2">DNA helicase</fullName>
        <ecNumber evidence="2">3.6.4.12</ecNumber>
    </recommendedName>
</protein>
<dbReference type="InterPro" id="IPR027434">
    <property type="entry name" value="Homing_endonucl"/>
</dbReference>
<evidence type="ECO:0000256" key="2">
    <source>
        <dbReference type="ARBA" id="ARBA00012551"/>
    </source>
</evidence>
<keyword evidence="5" id="KW-0378">Hydrolase</keyword>
<dbReference type="Pfam" id="PF14528">
    <property type="entry name" value="LAGLIDADG_3"/>
    <property type="match status" value="1"/>
</dbReference>
<dbReference type="Pfam" id="PF00493">
    <property type="entry name" value="MCM"/>
    <property type="match status" value="3"/>
</dbReference>